<name>A0ABY2BYQ6_9NEIS</name>
<accession>A0ABY2BYQ6</accession>
<protein>
    <submittedName>
        <fullName evidence="1">Uncharacterized protein</fullName>
    </submittedName>
</protein>
<sequence>MLMRRIKQVVVAYLVQKAVRHISRKMQQRR</sequence>
<evidence type="ECO:0000313" key="1">
    <source>
        <dbReference type="EMBL" id="TCP06000.1"/>
    </source>
</evidence>
<keyword evidence="2" id="KW-1185">Reference proteome</keyword>
<comment type="caution">
    <text evidence="1">The sequence shown here is derived from an EMBL/GenBank/DDBJ whole genome shotgun (WGS) entry which is preliminary data.</text>
</comment>
<dbReference type="Proteomes" id="UP000294721">
    <property type="component" value="Unassembled WGS sequence"/>
</dbReference>
<dbReference type="EMBL" id="SLXE01000015">
    <property type="protein sequence ID" value="TCP06000.1"/>
    <property type="molecule type" value="Genomic_DNA"/>
</dbReference>
<organism evidence="1 2">
    <name type="scientific">Uruburuella suis</name>
    <dbReference type="NCBI Taxonomy" id="252130"/>
    <lineage>
        <taxon>Bacteria</taxon>
        <taxon>Pseudomonadati</taxon>
        <taxon>Pseudomonadota</taxon>
        <taxon>Betaproteobacteria</taxon>
        <taxon>Neisseriales</taxon>
        <taxon>Neisseriaceae</taxon>
        <taxon>Uruburuella</taxon>
    </lineage>
</organism>
<evidence type="ECO:0000313" key="2">
    <source>
        <dbReference type="Proteomes" id="UP000294721"/>
    </source>
</evidence>
<proteinExistence type="predicted"/>
<gene>
    <name evidence="1" type="ORF">EV680_11557</name>
</gene>
<reference evidence="1 2" key="1">
    <citation type="submission" date="2019-03" db="EMBL/GenBank/DDBJ databases">
        <title>Genomic Encyclopedia of Type Strains, Phase IV (KMG-IV): sequencing the most valuable type-strain genomes for metagenomic binning, comparative biology and taxonomic classification.</title>
        <authorList>
            <person name="Goeker M."/>
        </authorList>
    </citation>
    <scope>NUCLEOTIDE SEQUENCE [LARGE SCALE GENOMIC DNA]</scope>
    <source>
        <strain evidence="1 2">DSM 17474</strain>
    </source>
</reference>